<evidence type="ECO:0000256" key="4">
    <source>
        <dbReference type="SAM" id="Coils"/>
    </source>
</evidence>
<keyword evidence="3" id="KW-0804">Transcription</keyword>
<dbReference type="InterPro" id="IPR018060">
    <property type="entry name" value="HTH_AraC"/>
</dbReference>
<proteinExistence type="predicted"/>
<evidence type="ECO:0000256" key="1">
    <source>
        <dbReference type="ARBA" id="ARBA00023015"/>
    </source>
</evidence>
<reference evidence="7 8" key="1">
    <citation type="submission" date="2014-08" db="EMBL/GenBank/DDBJ databases">
        <authorList>
            <person name="Wibberg D."/>
        </authorList>
    </citation>
    <scope>NUCLEOTIDE SEQUENCE [LARGE SCALE GENOMIC DNA]</scope>
    <source>
        <strain evidence="8">ING2-E5B</strain>
    </source>
</reference>
<accession>A0A098BXE5</accession>
<keyword evidence="5" id="KW-0472">Membrane</keyword>
<feature type="domain" description="HTH araC/xylS-type" evidence="6">
    <location>
        <begin position="242"/>
        <end position="344"/>
    </location>
</feature>
<keyword evidence="8" id="KW-1185">Reference proteome</keyword>
<gene>
    <name evidence="7" type="ORF">ING2E5B_0553</name>
</gene>
<feature type="transmembrane region" description="Helical" evidence="5">
    <location>
        <begin position="109"/>
        <end position="129"/>
    </location>
</feature>
<dbReference type="Proteomes" id="UP000032417">
    <property type="component" value="Chromosome 1"/>
</dbReference>
<dbReference type="GO" id="GO:0003700">
    <property type="term" value="F:DNA-binding transcription factor activity"/>
    <property type="evidence" value="ECO:0007669"/>
    <property type="project" value="InterPro"/>
</dbReference>
<feature type="transmembrane region" description="Helical" evidence="5">
    <location>
        <begin position="157"/>
        <end position="175"/>
    </location>
</feature>
<dbReference type="PROSITE" id="PS00041">
    <property type="entry name" value="HTH_ARAC_FAMILY_1"/>
    <property type="match status" value="1"/>
</dbReference>
<keyword evidence="1" id="KW-0805">Transcription regulation</keyword>
<feature type="transmembrane region" description="Helical" evidence="5">
    <location>
        <begin position="37"/>
        <end position="56"/>
    </location>
</feature>
<dbReference type="SUPFAM" id="SSF46689">
    <property type="entry name" value="Homeodomain-like"/>
    <property type="match status" value="1"/>
</dbReference>
<dbReference type="PANTHER" id="PTHR43280:SF2">
    <property type="entry name" value="HTH-TYPE TRANSCRIPTIONAL REGULATOR EXSA"/>
    <property type="match status" value="1"/>
</dbReference>
<dbReference type="InterPro" id="IPR009057">
    <property type="entry name" value="Homeodomain-like_sf"/>
</dbReference>
<keyword evidence="5" id="KW-0812">Transmembrane</keyword>
<keyword evidence="2" id="KW-0238">DNA-binding</keyword>
<dbReference type="STRING" id="1562970.ING2E5B_0553"/>
<dbReference type="HOGENOM" id="CLU_041408_0_0_10"/>
<dbReference type="GO" id="GO:0043565">
    <property type="term" value="F:sequence-specific DNA binding"/>
    <property type="evidence" value="ECO:0007669"/>
    <property type="project" value="InterPro"/>
</dbReference>
<protein>
    <recommendedName>
        <fullName evidence="6">HTH araC/xylS-type domain-containing protein</fullName>
    </recommendedName>
</protein>
<organism evidence="7 8">
    <name type="scientific">Fermentimonas caenicola</name>
    <dbReference type="NCBI Taxonomy" id="1562970"/>
    <lineage>
        <taxon>Bacteria</taxon>
        <taxon>Pseudomonadati</taxon>
        <taxon>Bacteroidota</taxon>
        <taxon>Bacteroidia</taxon>
        <taxon>Bacteroidales</taxon>
        <taxon>Dysgonomonadaceae</taxon>
        <taxon>Fermentimonas</taxon>
    </lineage>
</organism>
<feature type="transmembrane region" description="Helical" evidence="5">
    <location>
        <begin position="181"/>
        <end position="200"/>
    </location>
</feature>
<evidence type="ECO:0000256" key="3">
    <source>
        <dbReference type="ARBA" id="ARBA00023163"/>
    </source>
</evidence>
<feature type="coiled-coil region" evidence="4">
    <location>
        <begin position="343"/>
        <end position="374"/>
    </location>
</feature>
<feature type="transmembrane region" description="Helical" evidence="5">
    <location>
        <begin position="68"/>
        <end position="89"/>
    </location>
</feature>
<dbReference type="Pfam" id="PF12833">
    <property type="entry name" value="HTH_18"/>
    <property type="match status" value="1"/>
</dbReference>
<evidence type="ECO:0000313" key="8">
    <source>
        <dbReference type="Proteomes" id="UP000032417"/>
    </source>
</evidence>
<evidence type="ECO:0000313" key="7">
    <source>
        <dbReference type="EMBL" id="CEA15320.1"/>
    </source>
</evidence>
<keyword evidence="5" id="KW-1133">Transmembrane helix</keyword>
<sequence length="374" mass="43890">MLFIFLMIMVGLTNLLSLIRGFTIGYAAVFEYNFMSAPMLLYGIIYAYFFILYPLEAFRPGWLTIKRAALLFTPALFILILYLFETRVFNITTPTFKDLSTFLLESSRSYIFLIILILAYPISGIAVMLKYRKGYIEWCENNFASMENIDIKWLSDYIYANLMITISCLIVVFGNDVRTGLMHNIIFLVFFLYGFYRVLFWKSPYPENHFKDGMNEKTVQITQENDTIINKSFTDRLPGYKAKLVQWMETEKPYLRKEFKLSDALKILPLNRSYLSRLFNEGYGESFYQFVMRYRIEESKRLLLSRPDLNITNIAELSGFSSLSVFGRAFTQKMNCSPIQWREKNLNQNIGNIEKKAEKESAKLEKQLEVVVEK</sequence>
<dbReference type="KEGG" id="pbt:ING2E5B_0553"/>
<name>A0A098BXE5_9BACT</name>
<dbReference type="PROSITE" id="PS01124">
    <property type="entry name" value="HTH_ARAC_FAMILY_2"/>
    <property type="match status" value="1"/>
</dbReference>
<evidence type="ECO:0000259" key="6">
    <source>
        <dbReference type="PROSITE" id="PS01124"/>
    </source>
</evidence>
<dbReference type="PANTHER" id="PTHR43280">
    <property type="entry name" value="ARAC-FAMILY TRANSCRIPTIONAL REGULATOR"/>
    <property type="match status" value="1"/>
</dbReference>
<dbReference type="InterPro" id="IPR018062">
    <property type="entry name" value="HTH_AraC-typ_CS"/>
</dbReference>
<evidence type="ECO:0000256" key="5">
    <source>
        <dbReference type="SAM" id="Phobius"/>
    </source>
</evidence>
<evidence type="ECO:0000256" key="2">
    <source>
        <dbReference type="ARBA" id="ARBA00023125"/>
    </source>
</evidence>
<keyword evidence="4" id="KW-0175">Coiled coil</keyword>
<dbReference type="SMART" id="SM00342">
    <property type="entry name" value="HTH_ARAC"/>
    <property type="match status" value="1"/>
</dbReference>
<dbReference type="AlphaFoldDB" id="A0A098BXE5"/>
<dbReference type="EMBL" id="LN515532">
    <property type="protein sequence ID" value="CEA15320.1"/>
    <property type="molecule type" value="Genomic_DNA"/>
</dbReference>
<dbReference type="Gene3D" id="1.10.10.60">
    <property type="entry name" value="Homeodomain-like"/>
    <property type="match status" value="2"/>
</dbReference>